<keyword evidence="2" id="KW-1185">Reference proteome</keyword>
<gene>
    <name evidence="1" type="ORF">D5086_029918</name>
</gene>
<name>A0ACC4AM18_POPAL</name>
<evidence type="ECO:0000313" key="2">
    <source>
        <dbReference type="Proteomes" id="UP000309997"/>
    </source>
</evidence>
<dbReference type="Proteomes" id="UP000309997">
    <property type="component" value="Unassembled WGS sequence"/>
</dbReference>
<sequence length="686" mass="77915">MLSRCFEHSSTYNGDDNLWYPDLSFGAPIHNFLYGTAALVVDDATESETQEEERSLMLKGVPKKEKPDLIWPFGTRAVRSKRMGVIKEGKVSGLIPSKEGFAVHYPGYPSSISRAIQTLGGTESILKARSSQSNKLELYFRPEDPYSHPVSGELRSCHSMLLKISRKKKNSSPVNDAKEESEEFHADIVARIPEAYYFEGMADYQHVVPVHADIAMRKRKNPSEMEEPHFQKKPGLIDMGPEDVMMLSPPLFSLKDVPENIVLRPPSTSSSKKKQDEPPETHSKMTFEPALGIDFKDVQDILMLSGFCFMSFCSQLDTTFQADHFRSSGSEKDMIPAKILILACACSYLNILFGSFLGSDLKSVLLLVAFNLLFRLTTSGILCHISFLSMLIIAGMLLVLNVPIKPFLLEENLKHISVIAENFSFLLELEELVFKLYQSVAFRVPPELKSYCDDNTAKGLKHRWEDLCKFRFFPYRNQYSFQLYELDDDYIQQEIQKPPKQTSCTYETGWFSQHVHDSLRLCVKVRFLSIFPETGAEKFLKAASEKFMKSKRACIYKDAPKPVQEEHQQINEDHETLKNNTDAVDEAIENQIDTDDVEVDELESDDGEEEFDVYGMDSAGEADNLSLNSYSHMENTSTSYLQQLLGSFPSMDTNGDKKQDGGESSDGEYQIYEQDDDENYLDDDDE</sequence>
<accession>A0ACC4AM18</accession>
<proteinExistence type="predicted"/>
<comment type="caution">
    <text evidence="1">The sequence shown here is derived from an EMBL/GenBank/DDBJ whole genome shotgun (WGS) entry which is preliminary data.</text>
</comment>
<dbReference type="EMBL" id="RCHU02000017">
    <property type="protein sequence ID" value="KAL3567267.1"/>
    <property type="molecule type" value="Genomic_DNA"/>
</dbReference>
<evidence type="ECO:0000313" key="1">
    <source>
        <dbReference type="EMBL" id="KAL3567267.1"/>
    </source>
</evidence>
<organism evidence="1 2">
    <name type="scientific">Populus alba</name>
    <name type="common">White poplar</name>
    <dbReference type="NCBI Taxonomy" id="43335"/>
    <lineage>
        <taxon>Eukaryota</taxon>
        <taxon>Viridiplantae</taxon>
        <taxon>Streptophyta</taxon>
        <taxon>Embryophyta</taxon>
        <taxon>Tracheophyta</taxon>
        <taxon>Spermatophyta</taxon>
        <taxon>Magnoliopsida</taxon>
        <taxon>eudicotyledons</taxon>
        <taxon>Gunneridae</taxon>
        <taxon>Pentapetalae</taxon>
        <taxon>rosids</taxon>
        <taxon>fabids</taxon>
        <taxon>Malpighiales</taxon>
        <taxon>Salicaceae</taxon>
        <taxon>Saliceae</taxon>
        <taxon>Populus</taxon>
    </lineage>
</organism>
<reference evidence="1 2" key="1">
    <citation type="journal article" date="2024" name="Plant Biotechnol. J.">
        <title>Genome and CRISPR/Cas9 system of a widespread forest tree (Populus alba) in the world.</title>
        <authorList>
            <person name="Liu Y.J."/>
            <person name="Jiang P.F."/>
            <person name="Han X.M."/>
            <person name="Li X.Y."/>
            <person name="Wang H.M."/>
            <person name="Wang Y.J."/>
            <person name="Wang X.X."/>
            <person name="Zeng Q.Y."/>
        </authorList>
    </citation>
    <scope>NUCLEOTIDE SEQUENCE [LARGE SCALE GENOMIC DNA]</scope>
    <source>
        <strain evidence="2">cv. PAL-ZL1</strain>
    </source>
</reference>
<protein>
    <submittedName>
        <fullName evidence="1">Uncharacterized protein</fullName>
    </submittedName>
</protein>